<feature type="transmembrane region" description="Helical" evidence="1">
    <location>
        <begin position="106"/>
        <end position="131"/>
    </location>
</feature>
<feature type="transmembrane region" description="Helical" evidence="1">
    <location>
        <begin position="20"/>
        <end position="46"/>
    </location>
</feature>
<dbReference type="EMBL" id="JAEEGA010000023">
    <property type="protein sequence ID" value="MBP1044151.1"/>
    <property type="molecule type" value="Genomic_DNA"/>
</dbReference>
<name>A0A940PIE4_9ENTE</name>
<keyword evidence="1" id="KW-1133">Transmembrane helix</keyword>
<keyword evidence="1" id="KW-0812">Transmembrane</keyword>
<dbReference type="Proteomes" id="UP000674938">
    <property type="component" value="Unassembled WGS sequence"/>
</dbReference>
<feature type="transmembrane region" description="Helical" evidence="1">
    <location>
        <begin position="76"/>
        <end position="94"/>
    </location>
</feature>
<evidence type="ECO:0000313" key="2">
    <source>
        <dbReference type="EMBL" id="MBP1044151.1"/>
    </source>
</evidence>
<dbReference type="AlphaFoldDB" id="A0A940PIE4"/>
<comment type="caution">
    <text evidence="2">The sequence shown here is derived from an EMBL/GenBank/DDBJ whole genome shotgun (WGS) entry which is preliminary data.</text>
</comment>
<accession>A0A940PIE4</accession>
<keyword evidence="1" id="KW-0472">Membrane</keyword>
<sequence>MGEKLYHWSVVLTRLVYLNLLWLLFTLLGGIILGIMPATVALFAVLRQEIKAEGETTKVGSTFIDYFRKEFVKSNLLGIGLILLGVLLYLNYQLTTISTGYLMSGLHYLSIVLLCLFIMLLVFFFPVYVHFQLPLSKVLLQPLLLIFFSPFEVCKVIVILTATYYLFHWIPGLLPLIYMSLPAALIMLTLHRRFLRLPIYGEKNSSIPE</sequence>
<gene>
    <name evidence="2" type="ORF">I6N95_24375</name>
</gene>
<dbReference type="Pfam" id="PF04854">
    <property type="entry name" value="DUF624"/>
    <property type="match status" value="1"/>
</dbReference>
<dbReference type="InterPro" id="IPR006938">
    <property type="entry name" value="DUF624"/>
</dbReference>
<feature type="transmembrane region" description="Helical" evidence="1">
    <location>
        <begin position="173"/>
        <end position="190"/>
    </location>
</feature>
<feature type="transmembrane region" description="Helical" evidence="1">
    <location>
        <begin position="143"/>
        <end position="167"/>
    </location>
</feature>
<organism evidence="2 3">
    <name type="scientific">Vagococcus allomyrinae</name>
    <dbReference type="NCBI Taxonomy" id="2794353"/>
    <lineage>
        <taxon>Bacteria</taxon>
        <taxon>Bacillati</taxon>
        <taxon>Bacillota</taxon>
        <taxon>Bacilli</taxon>
        <taxon>Lactobacillales</taxon>
        <taxon>Enterococcaceae</taxon>
        <taxon>Vagococcus</taxon>
    </lineage>
</organism>
<evidence type="ECO:0000313" key="3">
    <source>
        <dbReference type="Proteomes" id="UP000674938"/>
    </source>
</evidence>
<proteinExistence type="predicted"/>
<reference evidence="2" key="1">
    <citation type="submission" date="2020-12" db="EMBL/GenBank/DDBJ databases">
        <title>Vagococcus allomyrinae sp. nov. and Enterococcus lavae sp. nov., isolated from the larvae of Allomyrina dichotoma.</title>
        <authorList>
            <person name="Lee S.D."/>
        </authorList>
    </citation>
    <scope>NUCLEOTIDE SEQUENCE</scope>
    <source>
        <strain evidence="2">BWB3-3</strain>
    </source>
</reference>
<keyword evidence="3" id="KW-1185">Reference proteome</keyword>
<protein>
    <submittedName>
        <fullName evidence="2">DUF624 domain-containing protein</fullName>
    </submittedName>
</protein>
<evidence type="ECO:0000256" key="1">
    <source>
        <dbReference type="SAM" id="Phobius"/>
    </source>
</evidence>
<dbReference type="RefSeq" id="WP_209532388.1">
    <property type="nucleotide sequence ID" value="NZ_JAEEGA010000023.1"/>
</dbReference>